<dbReference type="InterPro" id="IPR009009">
    <property type="entry name" value="RlpA-like_DPBB"/>
</dbReference>
<gene>
    <name evidence="4 7" type="primary">rlpA</name>
    <name evidence="7" type="ORF">ITX56_14240</name>
</gene>
<dbReference type="CDD" id="cd22268">
    <property type="entry name" value="DPBB_RlpA-like"/>
    <property type="match status" value="1"/>
</dbReference>
<evidence type="ECO:0000256" key="3">
    <source>
        <dbReference type="ARBA" id="ARBA00023316"/>
    </source>
</evidence>
<dbReference type="Gene3D" id="3.30.70.1070">
    <property type="entry name" value="Sporulation related repeat"/>
    <property type="match status" value="1"/>
</dbReference>
<comment type="subcellular location">
    <subcellularLocation>
        <location evidence="4">Cell membrane</location>
        <topology evidence="4">Lipid-anchor</topology>
    </subcellularLocation>
</comment>
<organism evidence="7 8">
    <name type="scientific">Leclercia barmai</name>
    <dbReference type="NCBI Taxonomy" id="2785629"/>
    <lineage>
        <taxon>Bacteria</taxon>
        <taxon>Pseudomonadati</taxon>
        <taxon>Pseudomonadota</taxon>
        <taxon>Gammaproteobacteria</taxon>
        <taxon>Enterobacterales</taxon>
        <taxon>Enterobacteriaceae</taxon>
        <taxon>Leclercia</taxon>
    </lineage>
</organism>
<evidence type="ECO:0000256" key="4">
    <source>
        <dbReference type="HAMAP-Rule" id="MF_02071"/>
    </source>
</evidence>
<sequence>MRKQWSGICIAVSLLAACTSDDGQQQATVAPPQPAVCNGPVVEISGADPRFEPLSATANQDYERDGKSYKIVQDLSRFSQAGLAAIYDAEPGSNLTASGEAFDPMQLTAAHPTLPIPSYARITNLANGRMIVVRINDRGPYGNDRVISLSRAAADRLNTSNNTKVRIDPIIVAQDGSLSGPGMACTTVAKQTYALPARPDLSGGMGSASSVSEPMPAEGDVRPISNDTLKSEDSMGAPVSSSGFLGAPTTLASGVLEGSEPPAPQPVVTAPVNQTAPVTAPVSAPVQAPVAAPVSAPAQAGGYVVQVGAVSDRARAQQYQQRLGQQFGVPGRVEQNGAVWRIQLGPFANKSEAAALQQRLQNEAQLQSFIAVAK</sequence>
<dbReference type="PROSITE" id="PS51724">
    <property type="entry name" value="SPOR"/>
    <property type="match status" value="1"/>
</dbReference>
<evidence type="ECO:0000256" key="2">
    <source>
        <dbReference type="ARBA" id="ARBA00023239"/>
    </source>
</evidence>
<keyword evidence="1" id="KW-0732">Signal</keyword>
<keyword evidence="2 4" id="KW-0456">Lyase</keyword>
<keyword evidence="4" id="KW-0449">Lipoprotein</keyword>
<dbReference type="RefSeq" id="WP_223074888.1">
    <property type="nucleotide sequence ID" value="NZ_JADMNK010000007.1"/>
</dbReference>
<protein>
    <recommendedName>
        <fullName evidence="4">Endolytic peptidoglycan transglycosylase RlpA</fullName>
        <ecNumber evidence="4">4.2.2.-</ecNumber>
    </recommendedName>
</protein>
<dbReference type="HAMAP" id="MF_02071">
    <property type="entry name" value="RlpA"/>
    <property type="match status" value="1"/>
</dbReference>
<dbReference type="EMBL" id="JADMNK010000007">
    <property type="protein sequence ID" value="MBZ0058944.1"/>
    <property type="molecule type" value="Genomic_DNA"/>
</dbReference>
<dbReference type="PANTHER" id="PTHR34183">
    <property type="entry name" value="ENDOLYTIC PEPTIDOGLYCAN TRANSGLYCOSYLASE RLPA"/>
    <property type="match status" value="1"/>
</dbReference>
<name>A0ABS7RXA5_9ENTR</name>
<keyword evidence="4" id="KW-0472">Membrane</keyword>
<comment type="caution">
    <text evidence="7">The sequence shown here is derived from an EMBL/GenBank/DDBJ whole genome shotgun (WGS) entry which is preliminary data.</text>
</comment>
<evidence type="ECO:0000259" key="6">
    <source>
        <dbReference type="PROSITE" id="PS51724"/>
    </source>
</evidence>
<keyword evidence="8" id="KW-1185">Reference proteome</keyword>
<comment type="similarity">
    <text evidence="4 5">Belongs to the RlpA family.</text>
</comment>
<dbReference type="InterPro" id="IPR036680">
    <property type="entry name" value="SPOR-like_sf"/>
</dbReference>
<comment type="function">
    <text evidence="4">Lytic transglycosylase with a strong preference for naked glycan strands that lack stem peptides.</text>
</comment>
<evidence type="ECO:0000313" key="8">
    <source>
        <dbReference type="Proteomes" id="UP000706580"/>
    </source>
</evidence>
<dbReference type="PANTHER" id="PTHR34183:SF1">
    <property type="entry name" value="ENDOLYTIC PEPTIDOGLYCAN TRANSGLYCOSYLASE RLPA"/>
    <property type="match status" value="1"/>
</dbReference>
<keyword evidence="3 4" id="KW-0961">Cell wall biogenesis/degradation</keyword>
<dbReference type="InterPro" id="IPR007730">
    <property type="entry name" value="SPOR-like_dom"/>
</dbReference>
<dbReference type="SUPFAM" id="SSF110997">
    <property type="entry name" value="Sporulation related repeat"/>
    <property type="match status" value="1"/>
</dbReference>
<accession>A0ABS7RXA5</accession>
<proteinExistence type="inferred from homology"/>
<dbReference type="Proteomes" id="UP000706580">
    <property type="component" value="Unassembled WGS sequence"/>
</dbReference>
<dbReference type="InterPro" id="IPR036908">
    <property type="entry name" value="RlpA-like_sf"/>
</dbReference>
<dbReference type="Pfam" id="PF03330">
    <property type="entry name" value="DPBB_1"/>
    <property type="match status" value="1"/>
</dbReference>
<dbReference type="EC" id="4.2.2.-" evidence="4"/>
<evidence type="ECO:0000256" key="1">
    <source>
        <dbReference type="ARBA" id="ARBA00022729"/>
    </source>
</evidence>
<dbReference type="InterPro" id="IPR012997">
    <property type="entry name" value="RplA"/>
</dbReference>
<dbReference type="Gene3D" id="2.40.40.10">
    <property type="entry name" value="RlpA-like domain"/>
    <property type="match status" value="1"/>
</dbReference>
<keyword evidence="4" id="KW-1003">Cell membrane</keyword>
<feature type="domain" description="SPOR" evidence="6">
    <location>
        <begin position="297"/>
        <end position="373"/>
    </location>
</feature>
<dbReference type="Pfam" id="PF05036">
    <property type="entry name" value="SPOR"/>
    <property type="match status" value="1"/>
</dbReference>
<dbReference type="InterPro" id="IPR034718">
    <property type="entry name" value="RlpA"/>
</dbReference>
<reference evidence="7 8" key="1">
    <citation type="submission" date="2020-11" db="EMBL/GenBank/DDBJ databases">
        <title>Draft Genome of Enterobacter sp. strain EMC7.</title>
        <authorList>
            <person name="Barman P."/>
            <person name="Sinha S."/>
            <person name="Sen S."/>
            <person name="Chakraborty R."/>
        </authorList>
    </citation>
    <scope>NUCLEOTIDE SEQUENCE [LARGE SCALE GENOMIC DNA]</scope>
    <source>
        <strain evidence="7 8">EMC7</strain>
    </source>
</reference>
<dbReference type="PROSITE" id="PS51257">
    <property type="entry name" value="PROKAR_LIPOPROTEIN"/>
    <property type="match status" value="1"/>
</dbReference>
<evidence type="ECO:0000256" key="5">
    <source>
        <dbReference type="RuleBase" id="RU003495"/>
    </source>
</evidence>
<evidence type="ECO:0000313" key="7">
    <source>
        <dbReference type="EMBL" id="MBZ0058944.1"/>
    </source>
</evidence>
<dbReference type="NCBIfam" id="TIGR00413">
    <property type="entry name" value="rlpA"/>
    <property type="match status" value="1"/>
</dbReference>
<keyword evidence="4" id="KW-0564">Palmitate</keyword>
<dbReference type="SUPFAM" id="SSF50685">
    <property type="entry name" value="Barwin-like endoglucanases"/>
    <property type="match status" value="1"/>
</dbReference>
<dbReference type="NCBIfam" id="NF007953">
    <property type="entry name" value="PRK10672.1"/>
    <property type="match status" value="1"/>
</dbReference>